<evidence type="ECO:0000256" key="1">
    <source>
        <dbReference type="SAM" id="MobiDB-lite"/>
    </source>
</evidence>
<evidence type="ECO:0008006" key="5">
    <source>
        <dbReference type="Google" id="ProtNLM"/>
    </source>
</evidence>
<keyword evidence="4" id="KW-1185">Reference proteome</keyword>
<reference evidence="3 4" key="1">
    <citation type="submission" date="2021-01" db="EMBL/GenBank/DDBJ databases">
        <title>Whole genome shotgun sequence of Catellatospora citrea NBRC 14495.</title>
        <authorList>
            <person name="Komaki H."/>
            <person name="Tamura T."/>
        </authorList>
    </citation>
    <scope>NUCLEOTIDE SEQUENCE [LARGE SCALE GENOMIC DNA]</scope>
    <source>
        <strain evidence="3 4">NBRC 14495</strain>
    </source>
</reference>
<feature type="signal peptide" evidence="2">
    <location>
        <begin position="1"/>
        <end position="19"/>
    </location>
</feature>
<evidence type="ECO:0000313" key="3">
    <source>
        <dbReference type="EMBL" id="GIG02407.1"/>
    </source>
</evidence>
<accession>A0A8J3KM91</accession>
<sequence>MTRFVILAAAVLLTAVALLSTTDVDSRPWPGKPDPAAVAAPDPVASGETAVSPAAQTAEPAAPFTGVPSLTVPGAAAKAGQPIAIHTADLPASEASGLVASRRHPGVFYWLRDGGGATSQRPRAALWTIRLGEQAQAYPVRRGENFPFAQVFEAPNTDWEDVVIDDDDNLWIGDIGANDCVSKQYLYRTLEPEPDTDDPFMVTARYPLAFPDPAPGCKTRNAEAMLWLDGELYVFAKTANSPVYRVVLPAERNAPVAMLPVTKFDYAVNKISVSTVSDDRTRLTLAGHARYWVFAADPALTGDAFLRQAMSGKPVHTATFDSAAGNASVEGGSYVPGTHDLLFVAENKEIFLVPDGPVVDAR</sequence>
<evidence type="ECO:0000313" key="4">
    <source>
        <dbReference type="Proteomes" id="UP000659904"/>
    </source>
</evidence>
<dbReference type="Proteomes" id="UP000659904">
    <property type="component" value="Unassembled WGS sequence"/>
</dbReference>
<feature type="chain" id="PRO_5039622056" description="Major royal jelly protein" evidence="2">
    <location>
        <begin position="20"/>
        <end position="362"/>
    </location>
</feature>
<feature type="region of interest" description="Disordered" evidence="1">
    <location>
        <begin position="23"/>
        <end position="62"/>
    </location>
</feature>
<evidence type="ECO:0000256" key="2">
    <source>
        <dbReference type="SAM" id="SignalP"/>
    </source>
</evidence>
<dbReference type="EMBL" id="BONH01000052">
    <property type="protein sequence ID" value="GIG02407.1"/>
    <property type="molecule type" value="Genomic_DNA"/>
</dbReference>
<gene>
    <name evidence="3" type="ORF">Cci01nite_75000</name>
</gene>
<dbReference type="AlphaFoldDB" id="A0A8J3KM91"/>
<organism evidence="3 4">
    <name type="scientific">Catellatospora citrea</name>
    <dbReference type="NCBI Taxonomy" id="53366"/>
    <lineage>
        <taxon>Bacteria</taxon>
        <taxon>Bacillati</taxon>
        <taxon>Actinomycetota</taxon>
        <taxon>Actinomycetes</taxon>
        <taxon>Micromonosporales</taxon>
        <taxon>Micromonosporaceae</taxon>
        <taxon>Catellatospora</taxon>
    </lineage>
</organism>
<keyword evidence="2" id="KW-0732">Signal</keyword>
<name>A0A8J3KM91_9ACTN</name>
<protein>
    <recommendedName>
        <fullName evidence="5">Major royal jelly protein</fullName>
    </recommendedName>
</protein>
<comment type="caution">
    <text evidence="3">The sequence shown here is derived from an EMBL/GenBank/DDBJ whole genome shotgun (WGS) entry which is preliminary data.</text>
</comment>
<feature type="compositionally biased region" description="Low complexity" evidence="1">
    <location>
        <begin position="34"/>
        <end position="45"/>
    </location>
</feature>
<proteinExistence type="predicted"/>